<dbReference type="InterPro" id="IPR057727">
    <property type="entry name" value="WCX_dom"/>
</dbReference>
<dbReference type="OrthoDB" id="43316at2"/>
<dbReference type="InterPro" id="IPR026881">
    <property type="entry name" value="WYL_dom"/>
</dbReference>
<dbReference type="AlphaFoldDB" id="A0A2M9R2Q8"/>
<evidence type="ECO:0000313" key="4">
    <source>
        <dbReference type="Proteomes" id="UP000231960"/>
    </source>
</evidence>
<dbReference type="PROSITE" id="PS52050">
    <property type="entry name" value="WYL"/>
    <property type="match status" value="1"/>
</dbReference>
<dbReference type="InterPro" id="IPR051534">
    <property type="entry name" value="CBASS_pafABC_assoc_protein"/>
</dbReference>
<organism evidence="3 4">
    <name type="scientific">Avrilella dinanensis</name>
    <dbReference type="NCBI Taxonomy" id="2008672"/>
    <lineage>
        <taxon>Bacteria</taxon>
        <taxon>Pseudomonadati</taxon>
        <taxon>Bacteroidota</taxon>
        <taxon>Flavobacteriia</taxon>
        <taxon>Flavobacteriales</taxon>
        <taxon>Flavobacteriaceae</taxon>
        <taxon>Avrilella</taxon>
    </lineage>
</organism>
<dbReference type="Proteomes" id="UP000231960">
    <property type="component" value="Unassembled WGS sequence"/>
</dbReference>
<proteinExistence type="predicted"/>
<evidence type="ECO:0000259" key="2">
    <source>
        <dbReference type="Pfam" id="PF25583"/>
    </source>
</evidence>
<feature type="domain" description="WYL" evidence="1">
    <location>
        <begin position="119"/>
        <end position="186"/>
    </location>
</feature>
<evidence type="ECO:0000259" key="1">
    <source>
        <dbReference type="Pfam" id="PF13280"/>
    </source>
</evidence>
<evidence type="ECO:0000313" key="3">
    <source>
        <dbReference type="EMBL" id="PJR03146.1"/>
    </source>
</evidence>
<dbReference type="Pfam" id="PF13280">
    <property type="entry name" value="WYL"/>
    <property type="match status" value="1"/>
</dbReference>
<reference evidence="3 4" key="1">
    <citation type="submission" date="2017-06" db="EMBL/GenBank/DDBJ databases">
        <title>Description of Avrilella dinanensis gen. nov. sp. nov.</title>
        <authorList>
            <person name="Leyer C."/>
            <person name="Sassi M."/>
            <person name="Minet J."/>
            <person name="Kayal S."/>
            <person name="Cattoir V."/>
        </authorList>
    </citation>
    <scope>NUCLEOTIDE SEQUENCE [LARGE SCALE GENOMIC DNA]</scope>
    <source>
        <strain evidence="3 4">UR159</strain>
    </source>
</reference>
<dbReference type="PANTHER" id="PTHR34580">
    <property type="match status" value="1"/>
</dbReference>
<sequence>MAKQDSIKRQFLIVEFLRNKPANFQQINDFLLDKEREIEYNLTISHRTFQRDCDEIATLWGIEIGYNKRENVYEITDESEDSHLDRLMEAFDTVALLQQSKTVGNYIYLEKRKSKGTEFFNGIVHAIQNQLVVTFQLNSYWKPASQRRCVPVAIKESQNRYYLIGYDLDKKAFRNYGLDRLTNFTVTRQKKQAPAANIEKMYRYAFGIECYNEPVKIILKFDNGQKEYVKSLPFHASQKIVNETEDTFIVELFMHPTNDFVMEIMRHGTICEVLEPQSLRENVREQVNELYEKYKS</sequence>
<keyword evidence="4" id="KW-1185">Reference proteome</keyword>
<dbReference type="RefSeq" id="WP_100676715.1">
    <property type="nucleotide sequence ID" value="NZ_NIPO01000001.1"/>
</dbReference>
<comment type="caution">
    <text evidence="3">The sequence shown here is derived from an EMBL/GenBank/DDBJ whole genome shotgun (WGS) entry which is preliminary data.</text>
</comment>
<feature type="domain" description="WCX" evidence="2">
    <location>
        <begin position="213"/>
        <end position="290"/>
    </location>
</feature>
<dbReference type="PANTHER" id="PTHR34580:SF9">
    <property type="entry name" value="SLL5097 PROTEIN"/>
    <property type="match status" value="1"/>
</dbReference>
<name>A0A2M9R2Q8_9FLAO</name>
<gene>
    <name evidence="3" type="ORF">CDL10_00515</name>
</gene>
<dbReference type="Pfam" id="PF25583">
    <property type="entry name" value="WCX"/>
    <property type="match status" value="1"/>
</dbReference>
<dbReference type="EMBL" id="NIPO01000001">
    <property type="protein sequence ID" value="PJR03146.1"/>
    <property type="molecule type" value="Genomic_DNA"/>
</dbReference>
<accession>A0A2M9R2Q8</accession>
<protein>
    <submittedName>
        <fullName evidence="3">Uncharacterized protein</fullName>
    </submittedName>
</protein>